<evidence type="ECO:0000256" key="7">
    <source>
        <dbReference type="ARBA" id="ARBA00022989"/>
    </source>
</evidence>
<keyword evidence="4 12" id="KW-0808">Transferase</keyword>
<dbReference type="InterPro" id="IPR038578">
    <property type="entry name" value="GT29-like_sf"/>
</dbReference>
<keyword evidence="9" id="KW-0472">Membrane</keyword>
<dbReference type="InterPro" id="IPR023214">
    <property type="entry name" value="HAD_sf"/>
</dbReference>
<evidence type="ECO:0000313" key="12">
    <source>
        <dbReference type="EMBL" id="KOO28539.1"/>
    </source>
</evidence>
<dbReference type="SUPFAM" id="SSF56784">
    <property type="entry name" value="HAD-like"/>
    <property type="match status" value="1"/>
</dbReference>
<evidence type="ECO:0000313" key="13">
    <source>
        <dbReference type="Proteomes" id="UP000037460"/>
    </source>
</evidence>
<keyword evidence="13" id="KW-1185">Reference proteome</keyword>
<proteinExistence type="inferred from homology"/>
<dbReference type="InterPro" id="IPR050943">
    <property type="entry name" value="Glycosyltr_29_Sialyltrsf"/>
</dbReference>
<dbReference type="InterPro" id="IPR001675">
    <property type="entry name" value="Glyco_trans_29"/>
</dbReference>
<dbReference type="OrthoDB" id="10264956at2759"/>
<dbReference type="InterPro" id="IPR006357">
    <property type="entry name" value="HAD-SF_hydro_IIA"/>
</dbReference>
<feature type="non-terminal residue" evidence="12">
    <location>
        <position position="782"/>
    </location>
</feature>
<evidence type="ECO:0000256" key="2">
    <source>
        <dbReference type="ARBA" id="ARBA00006003"/>
    </source>
</evidence>
<dbReference type="GO" id="GO:0000139">
    <property type="term" value="C:Golgi membrane"/>
    <property type="evidence" value="ECO:0007669"/>
    <property type="project" value="UniProtKB-SubCell"/>
</dbReference>
<comment type="caution">
    <text evidence="12">The sequence shown here is derived from an EMBL/GenBank/DDBJ whole genome shotgun (WGS) entry which is preliminary data.</text>
</comment>
<dbReference type="GO" id="GO:0006491">
    <property type="term" value="P:N-glycan processing"/>
    <property type="evidence" value="ECO:0007669"/>
    <property type="project" value="TreeGrafter"/>
</dbReference>
<keyword evidence="7" id="KW-1133">Transmembrane helix</keyword>
<dbReference type="Proteomes" id="UP000037460">
    <property type="component" value="Unassembled WGS sequence"/>
</dbReference>
<dbReference type="Pfam" id="PF13242">
    <property type="entry name" value="Hydrolase_like"/>
    <property type="match status" value="1"/>
</dbReference>
<keyword evidence="6" id="KW-0735">Signal-anchor</keyword>
<evidence type="ECO:0000256" key="5">
    <source>
        <dbReference type="ARBA" id="ARBA00022692"/>
    </source>
</evidence>
<sequence length="782" mass="86238">FRCVNCKTHVTNARRPCQQPPRADVLLGNLPKHPVGGSCAVVGSSDILRMSPRGEEIDSHRYVWRVNNAPTAGWEAAVGRRTSWRVVNHVAIEKWVTLAMNRSIQIPDGDEFRALLCAPNQTEHGCILSYQGKPRVIALLPSRLAYYQQQYPSHRVYNLSDALLQYGKRCNAKLKGNGVPSGGFLTVLLALAMCDSVTLYGFWPFCCKRRASRASATGRVLSRVPSFQSWPTMNYKYSHGNRTRWICCSPDREKMENEFGFYQKLLVQPPKIGMDIVGGYMGDVGEPSGSRIGGRRRRVSADDEVLQGAIESLGPMHDADLEAGPPTPTDVPTRRYDPTLSRITGFLIDLDGTVYRPNSLIAGACTFHEWLVSTGKQFVYLSNTGAKSSEAVRRKLRTPRYYLAAEKLPPHCVWTAAEAQVEFMADHIPVGAKVFVVSGASGDFWLAMLRERCPALVDTWEIRTALSETEAKHWATIAAAHPKTPLVWVVMFIDGPLGSCNDPTTGEPSPADWSYEYIRNLSYLLGHGAHLAYTADDSSNPAVDDSYGGYVWPQPGPGMFAAMLKAIIPPRGMGRVHCLGKGGQDGKQYMMEHAIKLLREQGHSGDRKTICMVGDRFDTDIRGGCMVGITTCLVETGAHAFTVQGDYPQDVPTFVARSIGAMHGLHHTTPRCELPMVLRQPLRLWVLSNANVTTAHAVDKGMSLQLDQCLTEFYACESCAAGGFGRDSLLKAFDEIGLEVSEQQVDRGLETMLRGSKVLRDEAVGPIPYSLFALLIRKALRS</sequence>
<dbReference type="InterPro" id="IPR036412">
    <property type="entry name" value="HAD-like_sf"/>
</dbReference>
<comment type="subcellular location">
    <subcellularLocation>
        <location evidence="1">Golgi apparatus membrane</location>
        <topology evidence="1">Single-pass type II membrane protein</topology>
    </subcellularLocation>
</comment>
<comment type="similarity">
    <text evidence="2">Belongs to the glycosyltransferase 29 family.</text>
</comment>
<dbReference type="GO" id="GO:0003828">
    <property type="term" value="F:alpha-N-acetylneuraminate alpha-2,8-sialyltransferase activity"/>
    <property type="evidence" value="ECO:0007669"/>
    <property type="project" value="TreeGrafter"/>
</dbReference>
<dbReference type="Gene3D" id="3.40.50.1000">
    <property type="entry name" value="HAD superfamily/HAD-like"/>
    <property type="match status" value="4"/>
</dbReference>
<dbReference type="Pfam" id="PF13344">
    <property type="entry name" value="Hydrolase_6"/>
    <property type="match status" value="1"/>
</dbReference>
<dbReference type="Gene3D" id="3.90.1480.20">
    <property type="entry name" value="Glycosyl transferase family 29"/>
    <property type="match status" value="1"/>
</dbReference>
<evidence type="ECO:0000256" key="6">
    <source>
        <dbReference type="ARBA" id="ARBA00022968"/>
    </source>
</evidence>
<evidence type="ECO:0000256" key="4">
    <source>
        <dbReference type="ARBA" id="ARBA00022679"/>
    </source>
</evidence>
<gene>
    <name evidence="12" type="ORF">Ctob_006239</name>
</gene>
<evidence type="ECO:0000256" key="11">
    <source>
        <dbReference type="SAM" id="MobiDB-lite"/>
    </source>
</evidence>
<evidence type="ECO:0000256" key="10">
    <source>
        <dbReference type="ARBA" id="ARBA00023180"/>
    </source>
</evidence>
<keyword evidence="5" id="KW-0812">Transmembrane</keyword>
<organism evidence="12 13">
    <name type="scientific">Chrysochromulina tobinii</name>
    <dbReference type="NCBI Taxonomy" id="1460289"/>
    <lineage>
        <taxon>Eukaryota</taxon>
        <taxon>Haptista</taxon>
        <taxon>Haptophyta</taxon>
        <taxon>Prymnesiophyceae</taxon>
        <taxon>Prymnesiales</taxon>
        <taxon>Chrysochromulinaceae</taxon>
        <taxon>Chrysochromulina</taxon>
    </lineage>
</organism>
<dbReference type="AlphaFoldDB" id="A0A0M0JPN5"/>
<dbReference type="PANTHER" id="PTHR11987:SF53">
    <property type="entry name" value="ALPHA-2,8-SIALYLTRANSFERASE 8F-LIKE"/>
    <property type="match status" value="1"/>
</dbReference>
<reference evidence="13" key="1">
    <citation type="journal article" date="2015" name="PLoS Genet.">
        <title>Genome Sequence and Transcriptome Analyses of Chrysochromulina tobin: Metabolic Tools for Enhanced Algal Fitness in the Prominent Order Prymnesiales (Haptophyceae).</title>
        <authorList>
            <person name="Hovde B.T."/>
            <person name="Deodato C.R."/>
            <person name="Hunsperger H.M."/>
            <person name="Ryken S.A."/>
            <person name="Yost W."/>
            <person name="Jha R.K."/>
            <person name="Patterson J."/>
            <person name="Monnat R.J. Jr."/>
            <person name="Barlow S.B."/>
            <person name="Starkenburg S.R."/>
            <person name="Cattolico R.A."/>
        </authorList>
    </citation>
    <scope>NUCLEOTIDE SEQUENCE</scope>
    <source>
        <strain evidence="13">CCMP291</strain>
    </source>
</reference>
<feature type="region of interest" description="Disordered" evidence="11">
    <location>
        <begin position="316"/>
        <end position="335"/>
    </location>
</feature>
<dbReference type="EMBL" id="JWZX01002557">
    <property type="protein sequence ID" value="KOO28539.1"/>
    <property type="molecule type" value="Genomic_DNA"/>
</dbReference>
<dbReference type="GO" id="GO:0009311">
    <property type="term" value="P:oligosaccharide metabolic process"/>
    <property type="evidence" value="ECO:0007669"/>
    <property type="project" value="TreeGrafter"/>
</dbReference>
<dbReference type="PANTHER" id="PTHR11987">
    <property type="entry name" value="ALPHA-2,8-SIALYLTRANSFERASE"/>
    <property type="match status" value="1"/>
</dbReference>
<accession>A0A0M0JPN5</accession>
<protein>
    <submittedName>
        <fullName evidence="12">Cmp-n-acetylneuraminate-beta-galactosamide-alpha-2,6-sialyltransferase 1-like protein</fullName>
    </submittedName>
</protein>
<dbReference type="Pfam" id="PF00777">
    <property type="entry name" value="Glyco_transf_29"/>
    <property type="match status" value="1"/>
</dbReference>
<evidence type="ECO:0000256" key="1">
    <source>
        <dbReference type="ARBA" id="ARBA00004323"/>
    </source>
</evidence>
<name>A0A0M0JPN5_9EUKA</name>
<evidence type="ECO:0000256" key="9">
    <source>
        <dbReference type="ARBA" id="ARBA00023136"/>
    </source>
</evidence>
<keyword evidence="10" id="KW-0325">Glycoprotein</keyword>
<feature type="non-terminal residue" evidence="12">
    <location>
        <position position="1"/>
    </location>
</feature>
<keyword evidence="3 12" id="KW-0328">Glycosyltransferase</keyword>
<keyword evidence="8" id="KW-0333">Golgi apparatus</keyword>
<evidence type="ECO:0000256" key="8">
    <source>
        <dbReference type="ARBA" id="ARBA00023034"/>
    </source>
</evidence>
<evidence type="ECO:0000256" key="3">
    <source>
        <dbReference type="ARBA" id="ARBA00022676"/>
    </source>
</evidence>